<feature type="region of interest" description="Disordered" evidence="1">
    <location>
        <begin position="27"/>
        <end position="56"/>
    </location>
</feature>
<evidence type="ECO:0000313" key="4">
    <source>
        <dbReference type="Proteomes" id="UP000030765"/>
    </source>
</evidence>
<proteinExistence type="predicted"/>
<reference evidence="3" key="2">
    <citation type="submission" date="2020-05" db="UniProtKB">
        <authorList>
            <consortium name="EnsemblMetazoa"/>
        </authorList>
    </citation>
    <scope>IDENTIFICATION</scope>
</reference>
<dbReference type="VEuPathDB" id="VectorBase:ASIC011580"/>
<name>A0A084W093_ANOSI</name>
<evidence type="ECO:0000313" key="2">
    <source>
        <dbReference type="EMBL" id="KFB43637.1"/>
    </source>
</evidence>
<dbReference type="EMBL" id="KE525262">
    <property type="protein sequence ID" value="KFB43637.1"/>
    <property type="molecule type" value="Genomic_DNA"/>
</dbReference>
<dbReference type="EMBL" id="ATLV01019101">
    <property type="status" value="NOT_ANNOTATED_CDS"/>
    <property type="molecule type" value="Genomic_DNA"/>
</dbReference>
<keyword evidence="4" id="KW-1185">Reference proteome</keyword>
<dbReference type="AlphaFoldDB" id="A0A084W093"/>
<organism evidence="2">
    <name type="scientific">Anopheles sinensis</name>
    <name type="common">Mosquito</name>
    <dbReference type="NCBI Taxonomy" id="74873"/>
    <lineage>
        <taxon>Eukaryota</taxon>
        <taxon>Metazoa</taxon>
        <taxon>Ecdysozoa</taxon>
        <taxon>Arthropoda</taxon>
        <taxon>Hexapoda</taxon>
        <taxon>Insecta</taxon>
        <taxon>Pterygota</taxon>
        <taxon>Neoptera</taxon>
        <taxon>Endopterygota</taxon>
        <taxon>Diptera</taxon>
        <taxon>Nematocera</taxon>
        <taxon>Culicoidea</taxon>
        <taxon>Culicidae</taxon>
        <taxon>Anophelinae</taxon>
        <taxon>Anopheles</taxon>
    </lineage>
</organism>
<sequence length="56" mass="6489">MGSWYLVHNLAGKSYIRHPLVGMVLEEQEPEEQEPEEQEPEEQELVVQGSVHWEGT</sequence>
<protein>
    <submittedName>
        <fullName evidence="2 3">Uncharacterized protein</fullName>
    </submittedName>
</protein>
<accession>A0A084W093</accession>
<feature type="compositionally biased region" description="Acidic residues" evidence="1">
    <location>
        <begin position="27"/>
        <end position="44"/>
    </location>
</feature>
<evidence type="ECO:0000313" key="3">
    <source>
        <dbReference type="EnsemblMetazoa" id="ASIC011580-PA"/>
    </source>
</evidence>
<reference evidence="2 4" key="1">
    <citation type="journal article" date="2014" name="BMC Genomics">
        <title>Genome sequence of Anopheles sinensis provides insight into genetics basis of mosquito competence for malaria parasites.</title>
        <authorList>
            <person name="Zhou D."/>
            <person name="Zhang D."/>
            <person name="Ding G."/>
            <person name="Shi L."/>
            <person name="Hou Q."/>
            <person name="Ye Y."/>
            <person name="Xu Y."/>
            <person name="Zhou H."/>
            <person name="Xiong C."/>
            <person name="Li S."/>
            <person name="Yu J."/>
            <person name="Hong S."/>
            <person name="Yu X."/>
            <person name="Zou P."/>
            <person name="Chen C."/>
            <person name="Chang X."/>
            <person name="Wang W."/>
            <person name="Lv Y."/>
            <person name="Sun Y."/>
            <person name="Ma L."/>
            <person name="Shen B."/>
            <person name="Zhu C."/>
        </authorList>
    </citation>
    <scope>NUCLEOTIDE SEQUENCE [LARGE SCALE GENOMIC DNA]</scope>
</reference>
<gene>
    <name evidence="2" type="ORF">ZHAS_00011580</name>
</gene>
<dbReference type="Proteomes" id="UP000030765">
    <property type="component" value="Unassembled WGS sequence"/>
</dbReference>
<dbReference type="EnsemblMetazoa" id="ASIC011580-RA">
    <property type="protein sequence ID" value="ASIC011580-PA"/>
    <property type="gene ID" value="ASIC011580"/>
</dbReference>
<evidence type="ECO:0000256" key="1">
    <source>
        <dbReference type="SAM" id="MobiDB-lite"/>
    </source>
</evidence>